<dbReference type="OrthoDB" id="9760689at2"/>
<evidence type="ECO:0000259" key="1">
    <source>
        <dbReference type="Pfam" id="PF08241"/>
    </source>
</evidence>
<dbReference type="InterPro" id="IPR029063">
    <property type="entry name" value="SAM-dependent_MTases_sf"/>
</dbReference>
<evidence type="ECO:0000313" key="3">
    <source>
        <dbReference type="Proteomes" id="UP000240987"/>
    </source>
</evidence>
<feature type="domain" description="Methyltransferase type 11" evidence="1">
    <location>
        <begin position="57"/>
        <end position="153"/>
    </location>
</feature>
<dbReference type="PANTHER" id="PTHR43591">
    <property type="entry name" value="METHYLTRANSFERASE"/>
    <property type="match status" value="1"/>
</dbReference>
<dbReference type="InterPro" id="IPR013216">
    <property type="entry name" value="Methyltransf_11"/>
</dbReference>
<keyword evidence="2" id="KW-0489">Methyltransferase</keyword>
<comment type="caution">
    <text evidence="2">The sequence shown here is derived from an EMBL/GenBank/DDBJ whole genome shotgun (WGS) entry which is preliminary data.</text>
</comment>
<accession>A0A2T3JJU5</accession>
<proteinExistence type="predicted"/>
<dbReference type="Proteomes" id="UP000240987">
    <property type="component" value="Unassembled WGS sequence"/>
</dbReference>
<dbReference type="AlphaFoldDB" id="A0A2T3JJU5"/>
<sequence>MRTNRQDDSEWLKYLASFSDEYDDRLYKNESTGFVMKAGHIACESAFDCTVHFDKVLEVGSGTGEHFRSVRHSFKEYILTDGDQKTLAIAEMALGNGDSSRKICYEKMNASNLNFEDNTFDRVVATHILEHLYEPHLAIKEWMRVLKNNGTLSILIPTDPGVAWKVGRHLTTRKQAIKRGWSYDYIMAREHVNPCNNLVAFLNFYLPENTSFFWPLKLLPSIDCNLFYIFHAVKDELTQELDE</sequence>
<keyword evidence="2" id="KW-0808">Transferase</keyword>
<dbReference type="Gene3D" id="3.40.50.150">
    <property type="entry name" value="Vaccinia Virus protein VP39"/>
    <property type="match status" value="1"/>
</dbReference>
<organism evidence="2 3">
    <name type="scientific">Photobacterium frigidiphilum</name>
    <dbReference type="NCBI Taxonomy" id="264736"/>
    <lineage>
        <taxon>Bacteria</taxon>
        <taxon>Pseudomonadati</taxon>
        <taxon>Pseudomonadota</taxon>
        <taxon>Gammaproteobacteria</taxon>
        <taxon>Vibrionales</taxon>
        <taxon>Vibrionaceae</taxon>
        <taxon>Photobacterium</taxon>
    </lineage>
</organism>
<gene>
    <name evidence="2" type="ORF">C9J12_09780</name>
</gene>
<evidence type="ECO:0000313" key="2">
    <source>
        <dbReference type="EMBL" id="PSU49259.1"/>
    </source>
</evidence>
<dbReference type="GO" id="GO:0032259">
    <property type="term" value="P:methylation"/>
    <property type="evidence" value="ECO:0007669"/>
    <property type="project" value="UniProtKB-KW"/>
</dbReference>
<protein>
    <submittedName>
        <fullName evidence="2">Class I SAM-dependent methyltransferase</fullName>
    </submittedName>
</protein>
<dbReference type="RefSeq" id="WP_107242529.1">
    <property type="nucleotide sequence ID" value="NZ_PYMJ01000007.1"/>
</dbReference>
<dbReference type="Pfam" id="PF08241">
    <property type="entry name" value="Methyltransf_11"/>
    <property type="match status" value="1"/>
</dbReference>
<name>A0A2T3JJU5_9GAMM</name>
<dbReference type="SUPFAM" id="SSF53335">
    <property type="entry name" value="S-adenosyl-L-methionine-dependent methyltransferases"/>
    <property type="match status" value="1"/>
</dbReference>
<keyword evidence="3" id="KW-1185">Reference proteome</keyword>
<dbReference type="EMBL" id="PYMJ01000007">
    <property type="protein sequence ID" value="PSU49259.1"/>
    <property type="molecule type" value="Genomic_DNA"/>
</dbReference>
<dbReference type="CDD" id="cd02440">
    <property type="entry name" value="AdoMet_MTases"/>
    <property type="match status" value="1"/>
</dbReference>
<dbReference type="GO" id="GO:0008757">
    <property type="term" value="F:S-adenosylmethionine-dependent methyltransferase activity"/>
    <property type="evidence" value="ECO:0007669"/>
    <property type="project" value="InterPro"/>
</dbReference>
<reference evidence="2 3" key="1">
    <citation type="submission" date="2018-01" db="EMBL/GenBank/DDBJ databases">
        <title>Whole genome sequencing of Histamine producing bacteria.</title>
        <authorList>
            <person name="Butler K."/>
        </authorList>
    </citation>
    <scope>NUCLEOTIDE SEQUENCE [LARGE SCALE GENOMIC DNA]</scope>
    <source>
        <strain evidence="2 3">JCM 12947</strain>
    </source>
</reference>